<dbReference type="AlphaFoldDB" id="F8JYQ3"/>
<accession>F8JYQ3</accession>
<dbReference type="STRING" id="1003195.SCATT_14380"/>
<dbReference type="PATRIC" id="fig|1003195.11.peg.3017"/>
<sequence length="118" mass="13591">MTKLIALTNDETPNDFDWFATRGLFEPIAESILQRIEDGALREKMRAQKVSGYIFVEHLPPEVRHKILVALRDELPEFVDTVLYPPPLDEKNLDPIFVERAKSLARMAAKRLERDASD</sequence>
<reference evidence="2" key="1">
    <citation type="submission" date="2011-12" db="EMBL/GenBank/DDBJ databases">
        <title>Complete genome sequence of Streptomyces cattleya strain DSM 46488.</title>
        <authorList>
            <person name="Ou H.-Y."/>
            <person name="Li P."/>
            <person name="Zhao C."/>
            <person name="O'Hagan D."/>
            <person name="Deng Z."/>
        </authorList>
    </citation>
    <scope>NUCLEOTIDE SEQUENCE [LARGE SCALE GENOMIC DNA]</scope>
    <source>
        <strain evidence="2">ATCC 35852 / DSM 46488 / JCM 4925 / NBRC 14057 / NRRL 8057</strain>
    </source>
</reference>
<dbReference type="eggNOG" id="ENOG5030WH2">
    <property type="taxonomic scope" value="Bacteria"/>
</dbReference>
<accession>G8WZ60</accession>
<keyword evidence="2" id="KW-1185">Reference proteome</keyword>
<name>F8JYQ3_STREN</name>
<proteinExistence type="predicted"/>
<organism evidence="1 2">
    <name type="scientific">Streptantibioticus cattleyicolor (strain ATCC 35852 / DSM 46488 / JCM 4925 / NBRC 14057 / NRRL 8057)</name>
    <name type="common">Streptomyces cattleya</name>
    <dbReference type="NCBI Taxonomy" id="1003195"/>
    <lineage>
        <taxon>Bacteria</taxon>
        <taxon>Bacillati</taxon>
        <taxon>Actinomycetota</taxon>
        <taxon>Actinomycetes</taxon>
        <taxon>Kitasatosporales</taxon>
        <taxon>Streptomycetaceae</taxon>
        <taxon>Streptantibioticus</taxon>
    </lineage>
</organism>
<gene>
    <name evidence="1" type="ordered locus">SCATT_14380</name>
</gene>
<evidence type="ECO:0000313" key="1">
    <source>
        <dbReference type="EMBL" id="AEW93809.1"/>
    </source>
</evidence>
<dbReference type="KEGG" id="sct:SCAT_1436"/>
<dbReference type="EMBL" id="CP003219">
    <property type="protein sequence ID" value="AEW93809.1"/>
    <property type="molecule type" value="Genomic_DNA"/>
</dbReference>
<dbReference type="KEGG" id="scy:SCATT_14380"/>
<protein>
    <submittedName>
        <fullName evidence="1">Uncharacterized protein</fullName>
    </submittedName>
</protein>
<dbReference type="Proteomes" id="UP000007842">
    <property type="component" value="Chromosome"/>
</dbReference>
<evidence type="ECO:0000313" key="2">
    <source>
        <dbReference type="Proteomes" id="UP000007842"/>
    </source>
</evidence>
<dbReference type="RefSeq" id="WP_014142194.1">
    <property type="nucleotide sequence ID" value="NC_016111.1"/>
</dbReference>
<dbReference type="HOGENOM" id="CLU_2071749_0_0_11"/>